<evidence type="ECO:0000313" key="2">
    <source>
        <dbReference type="EMBL" id="RXK57533.1"/>
    </source>
</evidence>
<keyword evidence="1" id="KW-0732">Signal</keyword>
<dbReference type="Proteomes" id="UP000290204">
    <property type="component" value="Unassembled WGS sequence"/>
</dbReference>
<feature type="chain" id="PRO_5020991009" evidence="1">
    <location>
        <begin position="27"/>
        <end position="134"/>
    </location>
</feature>
<proteinExistence type="predicted"/>
<evidence type="ECO:0000313" key="3">
    <source>
        <dbReference type="Proteomes" id="UP000290204"/>
    </source>
</evidence>
<comment type="caution">
    <text evidence="2">The sequence shown here is derived from an EMBL/GenBank/DDBJ whole genome shotgun (WGS) entry which is preliminary data.</text>
</comment>
<feature type="signal peptide" evidence="1">
    <location>
        <begin position="1"/>
        <end position="26"/>
    </location>
</feature>
<name>A0A4Q1CDR5_9BACT</name>
<evidence type="ECO:0000256" key="1">
    <source>
        <dbReference type="SAM" id="SignalP"/>
    </source>
</evidence>
<dbReference type="EMBL" id="SDHW01000010">
    <property type="protein sequence ID" value="RXK57533.1"/>
    <property type="molecule type" value="Genomic_DNA"/>
</dbReference>
<keyword evidence="3" id="KW-1185">Reference proteome</keyword>
<protein>
    <submittedName>
        <fullName evidence="2">Uncharacterized protein</fullName>
    </submittedName>
</protein>
<sequence length="134" mass="15370">MKKLVFFMFAVIGLTIAFGNKATAQAATKKKVAVIAQEVKEKKDLPGPEAGPREKKTRGYCYAYFDNYTGHYVDIWVEGIYQGRLSPYATSVRIDVWVPGNWTKWYAETTDKSLYWSNSSYCNDSRVFTLNLKR</sequence>
<accession>A0A4Q1CDR5</accession>
<reference evidence="2 3" key="1">
    <citation type="submission" date="2019-01" db="EMBL/GenBank/DDBJ databases">
        <title>Lacibacter sp. strain TTM-7.</title>
        <authorList>
            <person name="Chen W.-M."/>
        </authorList>
    </citation>
    <scope>NUCLEOTIDE SEQUENCE [LARGE SCALE GENOMIC DNA]</scope>
    <source>
        <strain evidence="2 3">TTM-7</strain>
    </source>
</reference>
<organism evidence="2 3">
    <name type="scientific">Lacibacter luteus</name>
    <dbReference type="NCBI Taxonomy" id="2508719"/>
    <lineage>
        <taxon>Bacteria</taxon>
        <taxon>Pseudomonadati</taxon>
        <taxon>Bacteroidota</taxon>
        <taxon>Chitinophagia</taxon>
        <taxon>Chitinophagales</taxon>
        <taxon>Chitinophagaceae</taxon>
        <taxon>Lacibacter</taxon>
    </lineage>
</organism>
<dbReference type="RefSeq" id="WP_129132932.1">
    <property type="nucleotide sequence ID" value="NZ_SDHW01000010.1"/>
</dbReference>
<dbReference type="OrthoDB" id="680248at2"/>
<dbReference type="AlphaFoldDB" id="A0A4Q1CDR5"/>
<gene>
    <name evidence="2" type="ORF">ESA94_21005</name>
</gene>